<dbReference type="AlphaFoldDB" id="A0A1R3X3U2"/>
<organism evidence="2 3">
    <name type="scientific">Pontibacter indicus</name>
    <dbReference type="NCBI Taxonomy" id="1317125"/>
    <lineage>
        <taxon>Bacteria</taxon>
        <taxon>Pseudomonadati</taxon>
        <taxon>Bacteroidota</taxon>
        <taxon>Cytophagia</taxon>
        <taxon>Cytophagales</taxon>
        <taxon>Hymenobacteraceae</taxon>
        <taxon>Pontibacter</taxon>
    </lineage>
</organism>
<proteinExistence type="predicted"/>
<feature type="transmembrane region" description="Helical" evidence="1">
    <location>
        <begin position="7"/>
        <end position="28"/>
    </location>
</feature>
<protein>
    <submittedName>
        <fullName evidence="2">Uncharacterized protein</fullName>
    </submittedName>
</protein>
<keyword evidence="1" id="KW-1133">Transmembrane helix</keyword>
<evidence type="ECO:0000256" key="1">
    <source>
        <dbReference type="SAM" id="Phobius"/>
    </source>
</evidence>
<evidence type="ECO:0000313" key="3">
    <source>
        <dbReference type="Proteomes" id="UP000187181"/>
    </source>
</evidence>
<sequence length="136" mass="15554">MQNLKNLNKYAGVFILLIISGYCVYVIFRQTYELKNNAKYTVGEIVEFSLSGHLIQKIDYKFLVDGVEYIGRENYQGGEKGKRYFVKFSSDNPDFSDFLQDMPVPDTIKDVPAEGWETIPIIKQNTNTSIANPVQP</sequence>
<name>A0A1R3X3U2_9BACT</name>
<keyword evidence="3" id="KW-1185">Reference proteome</keyword>
<dbReference type="Proteomes" id="UP000187181">
    <property type="component" value="Unassembled WGS sequence"/>
</dbReference>
<dbReference type="OrthoDB" id="838278at2"/>
<gene>
    <name evidence="2" type="ORF">SAMN05444128_1425</name>
</gene>
<evidence type="ECO:0000313" key="2">
    <source>
        <dbReference type="EMBL" id="SIT84615.1"/>
    </source>
</evidence>
<keyword evidence="1" id="KW-0812">Transmembrane</keyword>
<keyword evidence="1" id="KW-0472">Membrane</keyword>
<reference evidence="3" key="1">
    <citation type="submission" date="2017-01" db="EMBL/GenBank/DDBJ databases">
        <authorList>
            <person name="Varghese N."/>
            <person name="Submissions S."/>
        </authorList>
    </citation>
    <scope>NUCLEOTIDE SEQUENCE [LARGE SCALE GENOMIC DNA]</scope>
    <source>
        <strain evidence="3">LP100</strain>
    </source>
</reference>
<dbReference type="RefSeq" id="WP_076666958.1">
    <property type="nucleotide sequence ID" value="NZ_FTPP01000001.1"/>
</dbReference>
<dbReference type="EMBL" id="FTPP01000001">
    <property type="protein sequence ID" value="SIT84615.1"/>
    <property type="molecule type" value="Genomic_DNA"/>
</dbReference>
<accession>A0A1R3X3U2</accession>